<keyword evidence="4" id="KW-0808">Transferase</keyword>
<feature type="domain" description="Glycosyltransferase 61 catalytic" evidence="6">
    <location>
        <begin position="193"/>
        <end position="362"/>
    </location>
</feature>
<dbReference type="PANTHER" id="PTHR20961:SF35">
    <property type="entry name" value="GLYCOSYLTRANSFERASE FAMILY 61 PROTEIN"/>
    <property type="match status" value="1"/>
</dbReference>
<evidence type="ECO:0000313" key="8">
    <source>
        <dbReference type="Proteomes" id="UP001140949"/>
    </source>
</evidence>
<evidence type="ECO:0000256" key="2">
    <source>
        <dbReference type="ARBA" id="ARBA00004881"/>
    </source>
</evidence>
<keyword evidence="8" id="KW-1185">Reference proteome</keyword>
<comment type="subcellular location">
    <subcellularLocation>
        <location evidence="1">Golgi apparatus membrane</location>
        <topology evidence="1">Single-pass type II membrane protein</topology>
    </subcellularLocation>
</comment>
<dbReference type="InterPro" id="IPR007657">
    <property type="entry name" value="Glycosyltransferase_61"/>
</dbReference>
<dbReference type="GO" id="GO:0000139">
    <property type="term" value="C:Golgi membrane"/>
    <property type="evidence" value="ECO:0007669"/>
    <property type="project" value="UniProtKB-SubCell"/>
</dbReference>
<proteinExistence type="predicted"/>
<dbReference type="InterPro" id="IPR049625">
    <property type="entry name" value="Glyco_transf_61_cat"/>
</dbReference>
<evidence type="ECO:0000256" key="3">
    <source>
        <dbReference type="ARBA" id="ARBA00022676"/>
    </source>
</evidence>
<evidence type="ECO:0000256" key="1">
    <source>
        <dbReference type="ARBA" id="ARBA00004323"/>
    </source>
</evidence>
<evidence type="ECO:0000256" key="5">
    <source>
        <dbReference type="ARBA" id="ARBA00023180"/>
    </source>
</evidence>
<organism evidence="7 8">
    <name type="scientific">Iris pallida</name>
    <name type="common">Sweet iris</name>
    <dbReference type="NCBI Taxonomy" id="29817"/>
    <lineage>
        <taxon>Eukaryota</taxon>
        <taxon>Viridiplantae</taxon>
        <taxon>Streptophyta</taxon>
        <taxon>Embryophyta</taxon>
        <taxon>Tracheophyta</taxon>
        <taxon>Spermatophyta</taxon>
        <taxon>Magnoliopsida</taxon>
        <taxon>Liliopsida</taxon>
        <taxon>Asparagales</taxon>
        <taxon>Iridaceae</taxon>
        <taxon>Iridoideae</taxon>
        <taxon>Irideae</taxon>
        <taxon>Iris</taxon>
    </lineage>
</organism>
<reference evidence="7" key="1">
    <citation type="journal article" date="2023" name="GigaByte">
        <title>Genome assembly of the bearded iris, Iris pallida Lam.</title>
        <authorList>
            <person name="Bruccoleri R.E."/>
            <person name="Oakeley E.J."/>
            <person name="Faust A.M.E."/>
            <person name="Altorfer M."/>
            <person name="Dessus-Babus S."/>
            <person name="Burckhardt D."/>
            <person name="Oertli M."/>
            <person name="Naumann U."/>
            <person name="Petersen F."/>
            <person name="Wong J."/>
        </authorList>
    </citation>
    <scope>NUCLEOTIDE SEQUENCE</scope>
    <source>
        <strain evidence="7">GSM-AAB239-AS_SAM_17_03QT</strain>
    </source>
</reference>
<sequence>MTTPPPTSAFLHSPKLSLLFLSSFVITLLLLYQLNSTQTHPFSNPTYTSLGLGSITQELQSKLRDSVTFLPLKDLRFARSPSTGHTWFMSSLEDDWGTPGQPAHILLPSPASKDRLLCLSARNRSDGSSNLYALAFPGALPRNATLLGGLTFVSDTYYDHDNLWHGQSSLIPFVAWAESSGCARPDRWVLFHWGELRSGMGNWVRTLAEATIGNGVRAEQLDRYGDGPVCFERAVVCRHNEGGLTQERKGEVYDMMRCKAREHCNITTMTTTMTRSRSSSGSIRLTLLFRVGARAFKNETEVAEIFGGECRKVEGCAMRIERTNNLTFCDQVKLMAETDILATPHGAQLTNMLFMDKNSSVLEFFPKGFQELAGVGQHVYQWEAGMAGMRHQGQWQDRDGEKCPYDNNADCFTFYKDGKVGHDKDYFAKWMASVLKEVKELKLSQATQNSTEAAQGSPSPCPCN</sequence>
<dbReference type="Pfam" id="PF04577">
    <property type="entry name" value="Glyco_transf_61"/>
    <property type="match status" value="1"/>
</dbReference>
<evidence type="ECO:0000259" key="6">
    <source>
        <dbReference type="Pfam" id="PF04577"/>
    </source>
</evidence>
<comment type="pathway">
    <text evidence="2">Glycan metabolism.</text>
</comment>
<dbReference type="PANTHER" id="PTHR20961">
    <property type="entry name" value="GLYCOSYLTRANSFERASE"/>
    <property type="match status" value="1"/>
</dbReference>
<dbReference type="EMBL" id="JANAVB010008799">
    <property type="protein sequence ID" value="KAJ6841229.1"/>
    <property type="molecule type" value="Genomic_DNA"/>
</dbReference>
<reference evidence="7" key="2">
    <citation type="submission" date="2023-04" db="EMBL/GenBank/DDBJ databases">
        <authorList>
            <person name="Bruccoleri R.E."/>
            <person name="Oakeley E.J."/>
            <person name="Faust A.-M."/>
            <person name="Dessus-Babus S."/>
            <person name="Altorfer M."/>
            <person name="Burckhardt D."/>
            <person name="Oertli M."/>
            <person name="Naumann U."/>
            <person name="Petersen F."/>
            <person name="Wong J."/>
        </authorList>
    </citation>
    <scope>NUCLEOTIDE SEQUENCE</scope>
    <source>
        <strain evidence="7">GSM-AAB239-AS_SAM_17_03QT</strain>
        <tissue evidence="7">Leaf</tissue>
    </source>
</reference>
<comment type="caution">
    <text evidence="7">The sequence shown here is derived from an EMBL/GenBank/DDBJ whole genome shotgun (WGS) entry which is preliminary data.</text>
</comment>
<evidence type="ECO:0000313" key="7">
    <source>
        <dbReference type="EMBL" id="KAJ6841229.1"/>
    </source>
</evidence>
<name>A0AAX6HJM5_IRIPA</name>
<dbReference type="GO" id="GO:0016763">
    <property type="term" value="F:pentosyltransferase activity"/>
    <property type="evidence" value="ECO:0007669"/>
    <property type="project" value="UniProtKB-ARBA"/>
</dbReference>
<dbReference type="Proteomes" id="UP001140949">
    <property type="component" value="Unassembled WGS sequence"/>
</dbReference>
<accession>A0AAX6HJM5</accession>
<gene>
    <name evidence="7" type="ORF">M6B38_308275</name>
</gene>
<keyword evidence="5" id="KW-0325">Glycoprotein</keyword>
<protein>
    <recommendedName>
        <fullName evidence="6">Glycosyltransferase 61 catalytic domain-containing protein</fullName>
    </recommendedName>
</protein>
<dbReference type="AlphaFoldDB" id="A0AAX6HJM5"/>
<keyword evidence="3" id="KW-0328">Glycosyltransferase</keyword>
<evidence type="ECO:0000256" key="4">
    <source>
        <dbReference type="ARBA" id="ARBA00022679"/>
    </source>
</evidence>